<reference evidence="1" key="1">
    <citation type="submission" date="2022-08" db="EMBL/GenBank/DDBJ databases">
        <title>Novel sulphate-reducing endosymbionts in the free-living metamonad Anaeramoeba.</title>
        <authorList>
            <person name="Jerlstrom-Hultqvist J."/>
            <person name="Cepicka I."/>
            <person name="Gallot-Lavallee L."/>
            <person name="Salas-Leiva D."/>
            <person name="Curtis B.A."/>
            <person name="Zahonova K."/>
            <person name="Pipaliya S."/>
            <person name="Dacks J."/>
            <person name="Roger A.J."/>
        </authorList>
    </citation>
    <scope>NUCLEOTIDE SEQUENCE</scope>
    <source>
        <strain evidence="1">Busselton2</strain>
    </source>
</reference>
<evidence type="ECO:0000313" key="2">
    <source>
        <dbReference type="Proteomes" id="UP001146793"/>
    </source>
</evidence>
<name>A0AAV7Z4K4_9EUKA</name>
<organism evidence="1 2">
    <name type="scientific">Anaeramoeba flamelloides</name>
    <dbReference type="NCBI Taxonomy" id="1746091"/>
    <lineage>
        <taxon>Eukaryota</taxon>
        <taxon>Metamonada</taxon>
        <taxon>Anaeramoebidae</taxon>
        <taxon>Anaeramoeba</taxon>
    </lineage>
</organism>
<dbReference type="AlphaFoldDB" id="A0AAV7Z4K4"/>
<accession>A0AAV7Z4K4</accession>
<gene>
    <name evidence="1" type="ORF">M0812_18007</name>
</gene>
<comment type="caution">
    <text evidence="1">The sequence shown here is derived from an EMBL/GenBank/DDBJ whole genome shotgun (WGS) entry which is preliminary data.</text>
</comment>
<sequence>MEEKALVIIKKKKFVRVKTYWNEPLDEEKPIEENVVNNSLQQTQGLTNNDELYELCIDLDLLLEKQQALKESFKPDPEELLLVEQMIKTQINNLQQVIGSDLFEWSKQKKQNYFYPFLVNKIAQKKTQKKPKRNHLDWVGYFKQINNINQTIQICRDLKLHTQRRPRKYVLHQLTILYSLLPKLGDETKQFRTIIQKNFKQIKEVLNLKTTEDLFHLKGYHKLIIDLADSILHTIKQSPKYFLERGKPFFEYSLNLK</sequence>
<evidence type="ECO:0000313" key="1">
    <source>
        <dbReference type="EMBL" id="KAJ3435964.1"/>
    </source>
</evidence>
<dbReference type="Proteomes" id="UP001146793">
    <property type="component" value="Unassembled WGS sequence"/>
</dbReference>
<proteinExistence type="predicted"/>
<protein>
    <submittedName>
        <fullName evidence="1">Uncharacterized protein</fullName>
    </submittedName>
</protein>
<dbReference type="EMBL" id="JANTQA010000036">
    <property type="protein sequence ID" value="KAJ3435964.1"/>
    <property type="molecule type" value="Genomic_DNA"/>
</dbReference>